<dbReference type="InterPro" id="IPR010997">
    <property type="entry name" value="HRDC-like_sf"/>
</dbReference>
<dbReference type="RefSeq" id="WP_377457301.1">
    <property type="nucleotide sequence ID" value="NZ_JBHLUB010000001.1"/>
</dbReference>
<dbReference type="Pfam" id="PF01612">
    <property type="entry name" value="DNA_pol_A_exo1"/>
    <property type="match status" value="1"/>
</dbReference>
<dbReference type="InterPro" id="IPR036397">
    <property type="entry name" value="RNaseH_sf"/>
</dbReference>
<organism evidence="2 3">
    <name type="scientific">Micrococcoides hystricis</name>
    <dbReference type="NCBI Taxonomy" id="1572761"/>
    <lineage>
        <taxon>Bacteria</taxon>
        <taxon>Bacillati</taxon>
        <taxon>Actinomycetota</taxon>
        <taxon>Actinomycetes</taxon>
        <taxon>Micrococcales</taxon>
        <taxon>Micrococcaceae</taxon>
        <taxon>Micrococcoides</taxon>
    </lineage>
</organism>
<dbReference type="PANTHER" id="PTHR47649">
    <property type="entry name" value="RIBONUCLEASE D"/>
    <property type="match status" value="1"/>
</dbReference>
<dbReference type="InterPro" id="IPR051086">
    <property type="entry name" value="RNase_D-like"/>
</dbReference>
<dbReference type="SUPFAM" id="SSF53098">
    <property type="entry name" value="Ribonuclease H-like"/>
    <property type="match status" value="1"/>
</dbReference>
<keyword evidence="3" id="KW-1185">Reference proteome</keyword>
<dbReference type="SUPFAM" id="SSF47819">
    <property type="entry name" value="HRDC-like"/>
    <property type="match status" value="1"/>
</dbReference>
<dbReference type="InterPro" id="IPR002562">
    <property type="entry name" value="3'-5'_exonuclease_dom"/>
</dbReference>
<reference evidence="2 3" key="1">
    <citation type="submission" date="2024-09" db="EMBL/GenBank/DDBJ databases">
        <authorList>
            <person name="Sun Q."/>
            <person name="Mori K."/>
        </authorList>
    </citation>
    <scope>NUCLEOTIDE SEQUENCE [LARGE SCALE GENOMIC DNA]</scope>
    <source>
        <strain evidence="2 3">NCAIM B.02604</strain>
    </source>
</reference>
<evidence type="ECO:0000259" key="1">
    <source>
        <dbReference type="PROSITE" id="PS50967"/>
    </source>
</evidence>
<dbReference type="Gene3D" id="1.10.150.80">
    <property type="entry name" value="HRDC domain"/>
    <property type="match status" value="2"/>
</dbReference>
<dbReference type="InterPro" id="IPR044876">
    <property type="entry name" value="HRDC_dom_sf"/>
</dbReference>
<dbReference type="PROSITE" id="PS50967">
    <property type="entry name" value="HRDC"/>
    <property type="match status" value="1"/>
</dbReference>
<accession>A0ABV6P749</accession>
<dbReference type="InterPro" id="IPR012337">
    <property type="entry name" value="RNaseH-like_sf"/>
</dbReference>
<evidence type="ECO:0000313" key="2">
    <source>
        <dbReference type="EMBL" id="MFC0580898.1"/>
    </source>
</evidence>
<evidence type="ECO:0000313" key="3">
    <source>
        <dbReference type="Proteomes" id="UP001589862"/>
    </source>
</evidence>
<dbReference type="SMART" id="SM00474">
    <property type="entry name" value="35EXOc"/>
    <property type="match status" value="1"/>
</dbReference>
<dbReference type="CDD" id="cd06142">
    <property type="entry name" value="RNaseD_exo"/>
    <property type="match status" value="1"/>
</dbReference>
<proteinExistence type="predicted"/>
<feature type="domain" description="HRDC" evidence="1">
    <location>
        <begin position="227"/>
        <end position="307"/>
    </location>
</feature>
<name>A0ABV6P749_9MICC</name>
<dbReference type="Pfam" id="PF00570">
    <property type="entry name" value="HRDC"/>
    <property type="match status" value="1"/>
</dbReference>
<dbReference type="InterPro" id="IPR041605">
    <property type="entry name" value="Exo_C"/>
</dbReference>
<comment type="caution">
    <text evidence="2">The sequence shown here is derived from an EMBL/GenBank/DDBJ whole genome shotgun (WGS) entry which is preliminary data.</text>
</comment>
<dbReference type="SMART" id="SM00341">
    <property type="entry name" value="HRDC"/>
    <property type="match status" value="1"/>
</dbReference>
<dbReference type="Pfam" id="PF18305">
    <property type="entry name" value="DNA_pol_A_exoN"/>
    <property type="match status" value="1"/>
</dbReference>
<gene>
    <name evidence="2" type="ORF">ACFFFR_00635</name>
</gene>
<dbReference type="PANTHER" id="PTHR47649:SF1">
    <property type="entry name" value="RIBONUCLEASE D"/>
    <property type="match status" value="1"/>
</dbReference>
<dbReference type="EMBL" id="JBHLUB010000001">
    <property type="protein sequence ID" value="MFC0580898.1"/>
    <property type="molecule type" value="Genomic_DNA"/>
</dbReference>
<sequence length="410" mass="45458">MSDAEHNSDALPLLTEPAGGVPFLTDSAQGLTSAINRLKAGTGPFSVDTERASGIRYGQRAFLIQLKRDNAGIFLIDPEAYEDLSALNEVLQEDSWILHAASQDLPCLAAAGLYPPQLFDTELAARLLGMPKVGLATLTEELLGVRLAKEHSAADWSQRPLPKRMLAYAALDVELLPELRAELQTRLEATNKVDMAEQEFEATRLAGPPEPRVDPWRRTSGAHALTQRRDLAILKSLWESREDLAQKRDIAPGRLLPDSAIMAAVKAKPATVPQLLEIPGFRGRAAKRDAPRWLNAINAGVKATKTPPRFRRGQGSLPQPRMWAQRKPEADARLQTIRPRLQAIADQIDVPVENLLTPSILRQISWEPPAPITPESIQERLRELGARQWQIEYVWAPMTVAFLEPDPQED</sequence>
<dbReference type="Proteomes" id="UP001589862">
    <property type="component" value="Unassembled WGS sequence"/>
</dbReference>
<protein>
    <submittedName>
        <fullName evidence="2">Ribonuclease D</fullName>
    </submittedName>
</protein>
<dbReference type="InterPro" id="IPR002121">
    <property type="entry name" value="HRDC_dom"/>
</dbReference>
<dbReference type="Gene3D" id="3.30.420.10">
    <property type="entry name" value="Ribonuclease H-like superfamily/Ribonuclease H"/>
    <property type="match status" value="1"/>
</dbReference>